<dbReference type="EMBL" id="JAYXHS010000001">
    <property type="protein sequence ID" value="MEC5384312.1"/>
    <property type="molecule type" value="Genomic_DNA"/>
</dbReference>
<reference evidence="5 6" key="1">
    <citation type="submission" date="2024-01" db="EMBL/GenBank/DDBJ databases">
        <title>Uliginosibacterium soil sp. nov.</title>
        <authorList>
            <person name="Lv Y."/>
        </authorList>
    </citation>
    <scope>NUCLEOTIDE SEQUENCE [LARGE SCALE GENOMIC DNA]</scope>
    <source>
        <strain evidence="5 6">H3</strain>
    </source>
</reference>
<evidence type="ECO:0000256" key="3">
    <source>
        <dbReference type="ARBA" id="ARBA00023163"/>
    </source>
</evidence>
<evidence type="ECO:0000256" key="2">
    <source>
        <dbReference type="ARBA" id="ARBA00023125"/>
    </source>
</evidence>
<proteinExistence type="predicted"/>
<name>A0ABU6JY34_9RHOO</name>
<dbReference type="RefSeq" id="WP_327597292.1">
    <property type="nucleotide sequence ID" value="NZ_JAYXHS010000001.1"/>
</dbReference>
<keyword evidence="6" id="KW-1185">Reference proteome</keyword>
<keyword evidence="3" id="KW-0804">Transcription</keyword>
<dbReference type="InterPro" id="IPR009057">
    <property type="entry name" value="Homeodomain-like_sf"/>
</dbReference>
<dbReference type="Gene3D" id="1.10.10.60">
    <property type="entry name" value="Homeodomain-like"/>
    <property type="match status" value="1"/>
</dbReference>
<evidence type="ECO:0000259" key="4">
    <source>
        <dbReference type="PROSITE" id="PS01124"/>
    </source>
</evidence>
<evidence type="ECO:0000313" key="5">
    <source>
        <dbReference type="EMBL" id="MEC5384312.1"/>
    </source>
</evidence>
<dbReference type="SUPFAM" id="SSF46689">
    <property type="entry name" value="Homeodomain-like"/>
    <property type="match status" value="1"/>
</dbReference>
<dbReference type="PROSITE" id="PS01124">
    <property type="entry name" value="HTH_ARAC_FAMILY_2"/>
    <property type="match status" value="1"/>
</dbReference>
<gene>
    <name evidence="5" type="ORF">VVD49_01185</name>
</gene>
<dbReference type="Proteomes" id="UP001331561">
    <property type="component" value="Unassembled WGS sequence"/>
</dbReference>
<sequence length="289" mass="30893">MSPVTALRSVPAVPDLSRESEVLARLARVVSEGPSSCVCVRSRSQHQLNAMDIDSGLLAIPLQGLKRVREGEGWSTFVPGEIILVPNARKIDMQNVPDERTGNYVAVAIALCAEAVTAARGLVPPQLHGKGEPGAIGRVTLADMAQELLDWCEAMARGDEVRARYVLVGILLKLHASGHTGVLAEPVATLAARIRIMIAANPAREWSSSDVETELATSGATLRRRLAEEGTSLRQVLADARLSYALNLLLTTRLPIKSVAARVGYASPSSFVKRFAERYGVEPSNVGGT</sequence>
<keyword evidence="1" id="KW-0805">Transcription regulation</keyword>
<keyword evidence="2" id="KW-0238">DNA-binding</keyword>
<dbReference type="PANTHER" id="PTHR47894:SF4">
    <property type="entry name" value="HTH-TYPE TRANSCRIPTIONAL REGULATOR GADX"/>
    <property type="match status" value="1"/>
</dbReference>
<protein>
    <submittedName>
        <fullName evidence="5">Helix-turn-helix transcriptional regulator</fullName>
    </submittedName>
</protein>
<dbReference type="SMART" id="SM00342">
    <property type="entry name" value="HTH_ARAC"/>
    <property type="match status" value="1"/>
</dbReference>
<dbReference type="PANTHER" id="PTHR47894">
    <property type="entry name" value="HTH-TYPE TRANSCRIPTIONAL REGULATOR GADX"/>
    <property type="match status" value="1"/>
</dbReference>
<evidence type="ECO:0000313" key="6">
    <source>
        <dbReference type="Proteomes" id="UP001331561"/>
    </source>
</evidence>
<dbReference type="InterPro" id="IPR018060">
    <property type="entry name" value="HTH_AraC"/>
</dbReference>
<evidence type="ECO:0000256" key="1">
    <source>
        <dbReference type="ARBA" id="ARBA00023015"/>
    </source>
</evidence>
<accession>A0ABU6JY34</accession>
<dbReference type="Pfam" id="PF12833">
    <property type="entry name" value="HTH_18"/>
    <property type="match status" value="1"/>
</dbReference>
<comment type="caution">
    <text evidence="5">The sequence shown here is derived from an EMBL/GenBank/DDBJ whole genome shotgun (WGS) entry which is preliminary data.</text>
</comment>
<organism evidence="5 6">
    <name type="scientific">Uliginosibacterium silvisoli</name>
    <dbReference type="NCBI Taxonomy" id="3114758"/>
    <lineage>
        <taxon>Bacteria</taxon>
        <taxon>Pseudomonadati</taxon>
        <taxon>Pseudomonadota</taxon>
        <taxon>Betaproteobacteria</taxon>
        <taxon>Rhodocyclales</taxon>
        <taxon>Zoogloeaceae</taxon>
        <taxon>Uliginosibacterium</taxon>
    </lineage>
</organism>
<feature type="domain" description="HTH araC/xylS-type" evidence="4">
    <location>
        <begin position="192"/>
        <end position="289"/>
    </location>
</feature>